<dbReference type="InterPro" id="IPR024962">
    <property type="entry name" value="YukD-like"/>
</dbReference>
<feature type="transmembrane region" description="Helical" evidence="7">
    <location>
        <begin position="269"/>
        <end position="287"/>
    </location>
</feature>
<keyword evidence="5 7" id="KW-1133">Transmembrane helix</keyword>
<feature type="transmembrane region" description="Helical" evidence="7">
    <location>
        <begin position="210"/>
        <end position="229"/>
    </location>
</feature>
<evidence type="ECO:0000259" key="8">
    <source>
        <dbReference type="Pfam" id="PF19053"/>
    </source>
</evidence>
<dbReference type="InterPro" id="IPR006707">
    <property type="entry name" value="T7SS_EccD"/>
</dbReference>
<dbReference type="Pfam" id="PF19053">
    <property type="entry name" value="EccD"/>
    <property type="match status" value="1"/>
</dbReference>
<feature type="transmembrane region" description="Helical" evidence="7">
    <location>
        <begin position="125"/>
        <end position="142"/>
    </location>
</feature>
<reference evidence="9 10" key="1">
    <citation type="submission" date="2017-07" db="EMBL/GenBank/DDBJ databases">
        <title>Amycolatopsis antarcticus sp. nov., isolated from the surface of an Antarcticus brown macroalga.</title>
        <authorList>
            <person name="Wang J."/>
            <person name="Leiva S."/>
            <person name="Huang J."/>
            <person name="Huang Y."/>
        </authorList>
    </citation>
    <scope>NUCLEOTIDE SEQUENCE [LARGE SCALE GENOMIC DNA]</scope>
    <source>
        <strain evidence="9 10">AU-G6</strain>
    </source>
</reference>
<evidence type="ECO:0000256" key="7">
    <source>
        <dbReference type="SAM" id="Phobius"/>
    </source>
</evidence>
<dbReference type="EMBL" id="NKYE01000017">
    <property type="protein sequence ID" value="OZM70828.1"/>
    <property type="molecule type" value="Genomic_DNA"/>
</dbReference>
<keyword evidence="6 7" id="KW-0472">Membrane</keyword>
<feature type="domain" description="EccD-like transmembrane" evidence="8">
    <location>
        <begin position="123"/>
        <end position="467"/>
    </location>
</feature>
<dbReference type="AlphaFoldDB" id="A0A263CY22"/>
<accession>A0A263CY22</accession>
<evidence type="ECO:0000256" key="1">
    <source>
        <dbReference type="ARBA" id="ARBA00004651"/>
    </source>
</evidence>
<dbReference type="Pfam" id="PF08817">
    <property type="entry name" value="YukD"/>
    <property type="match status" value="1"/>
</dbReference>
<evidence type="ECO:0000313" key="10">
    <source>
        <dbReference type="Proteomes" id="UP000242444"/>
    </source>
</evidence>
<evidence type="ECO:0000256" key="2">
    <source>
        <dbReference type="ARBA" id="ARBA00006162"/>
    </source>
</evidence>
<keyword evidence="4 7" id="KW-0812">Transmembrane</keyword>
<dbReference type="GO" id="GO:0005886">
    <property type="term" value="C:plasma membrane"/>
    <property type="evidence" value="ECO:0007669"/>
    <property type="project" value="UniProtKB-SubCell"/>
</dbReference>
<feature type="transmembrane region" description="Helical" evidence="7">
    <location>
        <begin position="379"/>
        <end position="397"/>
    </location>
</feature>
<protein>
    <submittedName>
        <fullName evidence="9">Type VII secretion integral membrane protein EccD</fullName>
    </submittedName>
</protein>
<name>A0A263CY22_9PSEU</name>
<dbReference type="OrthoDB" id="4775372at2"/>
<evidence type="ECO:0000256" key="5">
    <source>
        <dbReference type="ARBA" id="ARBA00022989"/>
    </source>
</evidence>
<evidence type="ECO:0000313" key="9">
    <source>
        <dbReference type="EMBL" id="OZM70828.1"/>
    </source>
</evidence>
<sequence length="469" mass="49672">MTSTMNAELCRITVHGPGGQADLAVPISTTVSALLPVLVRNVVREEDVAGGSEEYGSWVLQRLGEAPFDPDGTPETLDWFEGEEFHLAPAADPLPELDFDDIADGMATAVNRHSNRWNETINRRLFLGLASLAFGTIGLTLLSGVADAVAATTAGVLALILAVAAVLVARTLADRVLAAVIGLPGCLFAALAGMVGTEGVQGTLELRPDGVLIGGVAMTVTAVALLIVQRLFAQDLPIVPFGCAAVAGFGAILAVWMHTIFEFSPQQNAGVLVAMFFLVTLFAPKLATRAARLRGPQLPRTGDELKIDVEPAPAEEVVTQTGHADRYLSVLAIGASAVIAAGLWYLIEDPTWVTYTLTGLFTVLVLLRSREFLNVGQRLAFAAAGSWGVMLFALSMLSSFEDVWRVVGVLVLLGAALLLVLAALREQYRRVLPIWPHLGNIAENLFALASVPLLLQLLGVFAWARGLAG</sequence>
<feature type="transmembrane region" description="Helical" evidence="7">
    <location>
        <begin position="445"/>
        <end position="464"/>
    </location>
</feature>
<keyword evidence="3" id="KW-1003">Cell membrane</keyword>
<organism evidence="9 10">
    <name type="scientific">Amycolatopsis antarctica</name>
    <dbReference type="NCBI Taxonomy" id="1854586"/>
    <lineage>
        <taxon>Bacteria</taxon>
        <taxon>Bacillati</taxon>
        <taxon>Actinomycetota</taxon>
        <taxon>Actinomycetes</taxon>
        <taxon>Pseudonocardiales</taxon>
        <taxon>Pseudonocardiaceae</taxon>
        <taxon>Amycolatopsis</taxon>
    </lineage>
</organism>
<comment type="similarity">
    <text evidence="2">Belongs to the EccD/Snm4 family.</text>
</comment>
<comment type="subcellular location">
    <subcellularLocation>
        <location evidence="1">Cell membrane</location>
        <topology evidence="1">Multi-pass membrane protein</topology>
    </subcellularLocation>
</comment>
<dbReference type="Proteomes" id="UP000242444">
    <property type="component" value="Unassembled WGS sequence"/>
</dbReference>
<dbReference type="NCBIfam" id="TIGR03920">
    <property type="entry name" value="T7SS_EccD"/>
    <property type="match status" value="1"/>
</dbReference>
<dbReference type="InParanoid" id="A0A263CY22"/>
<feature type="transmembrane region" description="Helical" evidence="7">
    <location>
        <begin position="352"/>
        <end position="367"/>
    </location>
</feature>
<feature type="transmembrane region" description="Helical" evidence="7">
    <location>
        <begin position="236"/>
        <end position="257"/>
    </location>
</feature>
<feature type="transmembrane region" description="Helical" evidence="7">
    <location>
        <begin position="148"/>
        <end position="169"/>
    </location>
</feature>
<feature type="transmembrane region" description="Helical" evidence="7">
    <location>
        <begin position="176"/>
        <end position="195"/>
    </location>
</feature>
<comment type="caution">
    <text evidence="9">The sequence shown here is derived from an EMBL/GenBank/DDBJ whole genome shotgun (WGS) entry which is preliminary data.</text>
</comment>
<evidence type="ECO:0000256" key="4">
    <source>
        <dbReference type="ARBA" id="ARBA00022692"/>
    </source>
</evidence>
<proteinExistence type="inferred from homology"/>
<dbReference type="InterPro" id="IPR044049">
    <property type="entry name" value="EccD_transm"/>
</dbReference>
<evidence type="ECO:0000256" key="3">
    <source>
        <dbReference type="ARBA" id="ARBA00022475"/>
    </source>
</evidence>
<dbReference type="Gene3D" id="3.10.20.90">
    <property type="entry name" value="Phosphatidylinositol 3-kinase Catalytic Subunit, Chain A, domain 1"/>
    <property type="match status" value="1"/>
</dbReference>
<gene>
    <name evidence="9" type="primary">eccD</name>
    <name evidence="9" type="ORF">CFN78_23195</name>
</gene>
<dbReference type="RefSeq" id="WP_094865011.1">
    <property type="nucleotide sequence ID" value="NZ_NKYE01000017.1"/>
</dbReference>
<evidence type="ECO:0000256" key="6">
    <source>
        <dbReference type="ARBA" id="ARBA00023136"/>
    </source>
</evidence>
<keyword evidence="10" id="KW-1185">Reference proteome</keyword>
<feature type="transmembrane region" description="Helical" evidence="7">
    <location>
        <begin position="403"/>
        <end position="424"/>
    </location>
</feature>
<feature type="transmembrane region" description="Helical" evidence="7">
    <location>
        <begin position="327"/>
        <end position="346"/>
    </location>
</feature>